<evidence type="ECO:0000313" key="1">
    <source>
        <dbReference type="EMBL" id="KAA8569120.1"/>
    </source>
</evidence>
<accession>A0A5M9JKD2</accession>
<name>A0A5M9JKD2_MONFR</name>
<dbReference type="AlphaFoldDB" id="A0A5M9JKD2"/>
<evidence type="ECO:0000313" key="2">
    <source>
        <dbReference type="Proteomes" id="UP000322873"/>
    </source>
</evidence>
<gene>
    <name evidence="1" type="ORF">EYC84_000790</name>
</gene>
<keyword evidence="2" id="KW-1185">Reference proteome</keyword>
<proteinExistence type="predicted"/>
<sequence length="142" mass="16025">MLDLYDLAVGDQVTQESVRSNYNTPLILKRLQQIMYTSLPSQSPSPSSPLLPPHSKSLSVGDVMEFAYGIVDAGCLELVLNKEATEKKEDQEMDVEEVVFFRLRVRGEWGDLWCGCRSANHGLMRELCEFEGVWVVGEQVGW</sequence>
<dbReference type="Proteomes" id="UP000322873">
    <property type="component" value="Unassembled WGS sequence"/>
</dbReference>
<protein>
    <submittedName>
        <fullName evidence="1">Uncharacterized protein</fullName>
    </submittedName>
</protein>
<reference evidence="1 2" key="1">
    <citation type="submission" date="2019-06" db="EMBL/GenBank/DDBJ databases">
        <title>Genome Sequence of the Brown Rot Fungal Pathogen Monilinia fructicola.</title>
        <authorList>
            <person name="De Miccolis Angelini R.M."/>
            <person name="Landi L."/>
            <person name="Abate D."/>
            <person name="Pollastro S."/>
            <person name="Romanazzi G."/>
            <person name="Faretra F."/>
        </authorList>
    </citation>
    <scope>NUCLEOTIDE SEQUENCE [LARGE SCALE GENOMIC DNA]</scope>
    <source>
        <strain evidence="1 2">Mfrc123</strain>
    </source>
</reference>
<organism evidence="1 2">
    <name type="scientific">Monilinia fructicola</name>
    <name type="common">Brown rot fungus</name>
    <name type="synonym">Ciboria fructicola</name>
    <dbReference type="NCBI Taxonomy" id="38448"/>
    <lineage>
        <taxon>Eukaryota</taxon>
        <taxon>Fungi</taxon>
        <taxon>Dikarya</taxon>
        <taxon>Ascomycota</taxon>
        <taxon>Pezizomycotina</taxon>
        <taxon>Leotiomycetes</taxon>
        <taxon>Helotiales</taxon>
        <taxon>Sclerotiniaceae</taxon>
        <taxon>Monilinia</taxon>
    </lineage>
</organism>
<comment type="caution">
    <text evidence="1">The sequence shown here is derived from an EMBL/GenBank/DDBJ whole genome shotgun (WGS) entry which is preliminary data.</text>
</comment>
<dbReference type="EMBL" id="VICG01000008">
    <property type="protein sequence ID" value="KAA8569120.1"/>
    <property type="molecule type" value="Genomic_DNA"/>
</dbReference>